<gene>
    <name evidence="2" type="ORF">AVDCRST_MAG89-454</name>
</gene>
<evidence type="ECO:0000313" key="2">
    <source>
        <dbReference type="EMBL" id="CAA9300775.1"/>
    </source>
</evidence>
<feature type="compositionally biased region" description="Basic residues" evidence="1">
    <location>
        <begin position="305"/>
        <end position="314"/>
    </location>
</feature>
<name>A0A6J4KC81_9BACT</name>
<reference evidence="2" key="1">
    <citation type="submission" date="2020-02" db="EMBL/GenBank/DDBJ databases">
        <authorList>
            <person name="Meier V. D."/>
        </authorList>
    </citation>
    <scope>NUCLEOTIDE SEQUENCE</scope>
    <source>
        <strain evidence="2">AVDCRST_MAG89</strain>
    </source>
</reference>
<accession>A0A6J4KC81</accession>
<feature type="compositionally biased region" description="Gly residues" evidence="1">
    <location>
        <begin position="363"/>
        <end position="379"/>
    </location>
</feature>
<feature type="region of interest" description="Disordered" evidence="1">
    <location>
        <begin position="331"/>
        <end position="428"/>
    </location>
</feature>
<proteinExistence type="predicted"/>
<evidence type="ECO:0000256" key="1">
    <source>
        <dbReference type="SAM" id="MobiDB-lite"/>
    </source>
</evidence>
<feature type="compositionally biased region" description="Basic residues" evidence="1">
    <location>
        <begin position="348"/>
        <end position="362"/>
    </location>
</feature>
<feature type="compositionally biased region" description="Gly residues" evidence="1">
    <location>
        <begin position="405"/>
        <end position="420"/>
    </location>
</feature>
<feature type="non-terminal residue" evidence="2">
    <location>
        <position position="1"/>
    </location>
</feature>
<feature type="compositionally biased region" description="Low complexity" evidence="1">
    <location>
        <begin position="380"/>
        <end position="390"/>
    </location>
</feature>
<sequence>GGSRITTLAPPGPALGSAAGAALHGRALRRVRRDRRAEERARAAPVAIPSRRRFVVGHSARGTQVAFLPRRGRAAARRAFRAAGGQARADAAAGHRAAAGGEHRAAGGAEPVVPVGVALGDLAGVPAHGAGVWRGGGGGVAAGRGGRVLGGVPVAQGGGVPAGGDVVPAHHRPGAAQRRLEVVRAGVLRLGQPPHPARRLPRRPREADGGAAGRAAPRVVEHQAAGAARPVLHRHPQRQHRGGDVVRAQGVPRVRPAAPARGGAGARHRLLLDAAGLLRARAQGVSRGGRVRHRPAAPAPGRVQRGARRGRGGRPLHLQRGVGGCVAADRLQQRHGEGGGGAGEPVARRRRHRRPRPGHHRGGAGAHGGAAAAGGGAAPGRGEAAQLAAPRRARGAARAARRCRAGGGGGCAFQRAGGGAEHADGGGV</sequence>
<feature type="region of interest" description="Disordered" evidence="1">
    <location>
        <begin position="191"/>
        <end position="216"/>
    </location>
</feature>
<dbReference type="EMBL" id="CADCTV010000105">
    <property type="protein sequence ID" value="CAA9300775.1"/>
    <property type="molecule type" value="Genomic_DNA"/>
</dbReference>
<feature type="region of interest" description="Disordered" evidence="1">
    <location>
        <begin position="1"/>
        <end position="39"/>
    </location>
</feature>
<dbReference type="AlphaFoldDB" id="A0A6J4KC81"/>
<feature type="compositionally biased region" description="Basic residues" evidence="1">
    <location>
        <begin position="391"/>
        <end position="404"/>
    </location>
</feature>
<feature type="non-terminal residue" evidence="2">
    <location>
        <position position="428"/>
    </location>
</feature>
<protein>
    <submittedName>
        <fullName evidence="2">Uncharacterized protein</fullName>
    </submittedName>
</protein>
<organism evidence="2">
    <name type="scientific">uncultured Gemmatimonadota bacterium</name>
    <dbReference type="NCBI Taxonomy" id="203437"/>
    <lineage>
        <taxon>Bacteria</taxon>
        <taxon>Pseudomonadati</taxon>
        <taxon>Gemmatimonadota</taxon>
        <taxon>environmental samples</taxon>
    </lineage>
</organism>
<feature type="compositionally biased region" description="Low complexity" evidence="1">
    <location>
        <begin position="14"/>
        <end position="25"/>
    </location>
</feature>
<feature type="region of interest" description="Disordered" evidence="1">
    <location>
        <begin position="284"/>
        <end position="319"/>
    </location>
</feature>